<dbReference type="EMBL" id="DTBZ01000144">
    <property type="protein sequence ID" value="HGQ18819.1"/>
    <property type="molecule type" value="Genomic_DNA"/>
</dbReference>
<dbReference type="PANTHER" id="PTHR37478:SF2">
    <property type="entry name" value="UPF0251 PROTEIN TK0562"/>
    <property type="match status" value="1"/>
</dbReference>
<dbReference type="InterPro" id="IPR013324">
    <property type="entry name" value="RNA_pol_sigma_r3/r4-like"/>
</dbReference>
<organism evidence="2">
    <name type="scientific">Ignisphaera aggregans</name>
    <dbReference type="NCBI Taxonomy" id="334771"/>
    <lineage>
        <taxon>Archaea</taxon>
        <taxon>Thermoproteota</taxon>
        <taxon>Thermoprotei</taxon>
        <taxon>Desulfurococcales</taxon>
        <taxon>Desulfurococcaceae</taxon>
        <taxon>Ignisphaera</taxon>
    </lineage>
</organism>
<name>A0A7J3I5Z0_9CREN</name>
<dbReference type="SUPFAM" id="SSF88659">
    <property type="entry name" value="Sigma3 and sigma4 domains of RNA polymerase sigma factors"/>
    <property type="match status" value="1"/>
</dbReference>
<reference evidence="2" key="1">
    <citation type="journal article" date="2020" name="mSystems">
        <title>Genome- and Community-Level Interaction Insights into Carbon Utilization and Element Cycling Functions of Hydrothermarchaeota in Hydrothermal Sediment.</title>
        <authorList>
            <person name="Zhou Z."/>
            <person name="Liu Y."/>
            <person name="Xu W."/>
            <person name="Pan J."/>
            <person name="Luo Z.H."/>
            <person name="Li M."/>
        </authorList>
    </citation>
    <scope>NUCLEOTIDE SEQUENCE [LARGE SCALE GENOMIC DNA]</scope>
    <source>
        <strain evidence="2">SpSt-618</strain>
        <strain evidence="3">SpSt-657</strain>
    </source>
</reference>
<dbReference type="InterPro" id="IPR036388">
    <property type="entry name" value="WH-like_DNA-bd_sf"/>
</dbReference>
<gene>
    <name evidence="2" type="ORF">ENT87_00860</name>
    <name evidence="3" type="ORF">ENU30_07610</name>
</gene>
<dbReference type="EMBL" id="DTAI01000028">
    <property type="protein sequence ID" value="HGN36092.1"/>
    <property type="molecule type" value="Genomic_DNA"/>
</dbReference>
<dbReference type="Pfam" id="PF02001">
    <property type="entry name" value="DUF134"/>
    <property type="match status" value="1"/>
</dbReference>
<sequence>MKHRWCFRRGWLGRKPTPRTIDGSIENVHFIPLDSTGNRIWREPITLYPDEVEALRLVYLENRTQEEASKAMNISRGTLWRLLDSGRKKLIQAIVEVRPVTVVGIGGDEDPCIDVVES</sequence>
<comment type="similarity">
    <text evidence="1">Belongs to the UPF0251 family.</text>
</comment>
<evidence type="ECO:0000313" key="2">
    <source>
        <dbReference type="EMBL" id="HGN36092.1"/>
    </source>
</evidence>
<proteinExistence type="inferred from homology"/>
<dbReference type="Gene3D" id="1.10.10.10">
    <property type="entry name" value="Winged helix-like DNA-binding domain superfamily/Winged helix DNA-binding domain"/>
    <property type="match status" value="1"/>
</dbReference>
<accession>A0A7J3I5Z0</accession>
<comment type="caution">
    <text evidence="2">The sequence shown here is derived from an EMBL/GenBank/DDBJ whole genome shotgun (WGS) entry which is preliminary data.</text>
</comment>
<evidence type="ECO:0000256" key="1">
    <source>
        <dbReference type="ARBA" id="ARBA00009350"/>
    </source>
</evidence>
<protein>
    <submittedName>
        <fullName evidence="2">DUF134 domain-containing protein</fullName>
    </submittedName>
</protein>
<dbReference type="AlphaFoldDB" id="A0A7J3I5Z0"/>
<dbReference type="InterPro" id="IPR002852">
    <property type="entry name" value="UPF0251"/>
</dbReference>
<evidence type="ECO:0000313" key="3">
    <source>
        <dbReference type="EMBL" id="HGQ18819.1"/>
    </source>
</evidence>
<dbReference type="PANTHER" id="PTHR37478">
    <property type="match status" value="1"/>
</dbReference>